<feature type="transmembrane region" description="Helical" evidence="1">
    <location>
        <begin position="322"/>
        <end position="349"/>
    </location>
</feature>
<name>L7LBU1_9ACTN</name>
<dbReference type="eggNOG" id="ENOG502ZA9F">
    <property type="taxonomic scope" value="Bacteria"/>
</dbReference>
<keyword evidence="1" id="KW-0472">Membrane</keyword>
<evidence type="ECO:0000313" key="2">
    <source>
        <dbReference type="EMBL" id="GAC58595.1"/>
    </source>
</evidence>
<feature type="transmembrane region" description="Helical" evidence="1">
    <location>
        <begin position="369"/>
        <end position="387"/>
    </location>
</feature>
<dbReference type="STRING" id="1121927.GOHSU_43_00390"/>
<keyword evidence="1" id="KW-1133">Transmembrane helix</keyword>
<protein>
    <submittedName>
        <fullName evidence="2">Uncharacterized protein</fullName>
    </submittedName>
</protein>
<organism evidence="2 3">
    <name type="scientific">Gordonia hirsuta DSM 44140 = NBRC 16056</name>
    <dbReference type="NCBI Taxonomy" id="1121927"/>
    <lineage>
        <taxon>Bacteria</taxon>
        <taxon>Bacillati</taxon>
        <taxon>Actinomycetota</taxon>
        <taxon>Actinomycetes</taxon>
        <taxon>Mycobacteriales</taxon>
        <taxon>Gordoniaceae</taxon>
        <taxon>Gordonia</taxon>
    </lineage>
</organism>
<evidence type="ECO:0000313" key="3">
    <source>
        <dbReference type="Proteomes" id="UP000053405"/>
    </source>
</evidence>
<feature type="transmembrane region" description="Helical" evidence="1">
    <location>
        <begin position="283"/>
        <end position="301"/>
    </location>
</feature>
<proteinExistence type="predicted"/>
<keyword evidence="1" id="KW-0812">Transmembrane</keyword>
<feature type="transmembrane region" description="Helical" evidence="1">
    <location>
        <begin position="149"/>
        <end position="168"/>
    </location>
</feature>
<feature type="transmembrane region" description="Helical" evidence="1">
    <location>
        <begin position="211"/>
        <end position="230"/>
    </location>
</feature>
<feature type="transmembrane region" description="Helical" evidence="1">
    <location>
        <begin position="39"/>
        <end position="59"/>
    </location>
</feature>
<dbReference type="AlphaFoldDB" id="L7LBU1"/>
<feature type="transmembrane region" description="Helical" evidence="1">
    <location>
        <begin position="71"/>
        <end position="90"/>
    </location>
</feature>
<dbReference type="RefSeq" id="WP_005943049.1">
    <property type="nucleotide sequence ID" value="NZ_ATVK01000022.1"/>
</dbReference>
<evidence type="ECO:0000256" key="1">
    <source>
        <dbReference type="SAM" id="Phobius"/>
    </source>
</evidence>
<dbReference type="OrthoDB" id="5488443at2"/>
<dbReference type="Proteomes" id="UP000053405">
    <property type="component" value="Unassembled WGS sequence"/>
</dbReference>
<accession>L7LBU1</accession>
<keyword evidence="3" id="KW-1185">Reference proteome</keyword>
<gene>
    <name evidence="2" type="ORF">GOHSU_43_00390</name>
</gene>
<reference evidence="2 3" key="1">
    <citation type="submission" date="2012-12" db="EMBL/GenBank/DDBJ databases">
        <title>Whole genome shotgun sequence of Gordonia hirsuta NBRC 16056.</title>
        <authorList>
            <person name="Isaki-Nakamura S."/>
            <person name="Hosoyama A."/>
            <person name="Tsuchikane K."/>
            <person name="Katsumata H."/>
            <person name="Baba S."/>
            <person name="Yamazaki S."/>
            <person name="Fujita N."/>
        </authorList>
    </citation>
    <scope>NUCLEOTIDE SEQUENCE [LARGE SCALE GENOMIC DNA]</scope>
    <source>
        <strain evidence="2 3">NBRC 16056</strain>
    </source>
</reference>
<sequence>MAICEPGTPAFIITRYLGFVCEDASPVVTLRNPAGLENWTLPVLEVTIIVGAVLALIHALRRRRECDPTNLVLWFGSLAYLFIIEPPLYFPEWFGMQDAMGFMFAHNVFTVDLMYDRLPLYIVCFYPAMSQVAYEIVRALGFFDGSRWSALRGSLVVGLVFQVFYEIFDQLGPQLRWWAWNVPEPYYGDQADLLGNPSAVPLFESVPWSSAWLFATVSFAVLTLFCVLWVKNPVERGQAPGGWSLVWRTVAAGALAVLSMPVLSITTAVFGRGDDANTTAQSVIFAIQVFGIWVIGLWLLAQQSQRLRANPVDPLPARQAAGFLRFFPWLFLGVLLVLWLVALPAYLGATDGITAADAVPTGGTPTGSLSYVIGCYVIAVGTLVWALRRARSVPALV</sequence>
<feature type="transmembrane region" description="Helical" evidence="1">
    <location>
        <begin position="250"/>
        <end position="271"/>
    </location>
</feature>
<comment type="caution">
    <text evidence="2">The sequence shown here is derived from an EMBL/GenBank/DDBJ whole genome shotgun (WGS) entry which is preliminary data.</text>
</comment>
<dbReference type="EMBL" id="BANT01000043">
    <property type="protein sequence ID" value="GAC58595.1"/>
    <property type="molecule type" value="Genomic_DNA"/>
</dbReference>
<feature type="transmembrane region" description="Helical" evidence="1">
    <location>
        <begin position="118"/>
        <end position="137"/>
    </location>
</feature>